<organism evidence="1">
    <name type="scientific">Candidatus Methanogaster sp. ANME-2c ERB4</name>
    <dbReference type="NCBI Taxonomy" id="2759911"/>
    <lineage>
        <taxon>Archaea</taxon>
        <taxon>Methanobacteriati</taxon>
        <taxon>Methanobacteriota</taxon>
        <taxon>Stenosarchaea group</taxon>
        <taxon>Methanomicrobia</taxon>
        <taxon>Methanosarcinales</taxon>
        <taxon>ANME-2 cluster</taxon>
        <taxon>Candidatus Methanogasteraceae</taxon>
        <taxon>Candidatus Methanogaster</taxon>
    </lineage>
</organism>
<dbReference type="AlphaFoldDB" id="A0A7G9YGM8"/>
<reference evidence="1" key="1">
    <citation type="submission" date="2020-06" db="EMBL/GenBank/DDBJ databases">
        <title>Unique genomic features of the anaerobic methanotrophic archaea.</title>
        <authorList>
            <person name="Chadwick G.L."/>
            <person name="Skennerton C.T."/>
            <person name="Laso-Perez R."/>
            <person name="Leu A.O."/>
            <person name="Speth D.R."/>
            <person name="Yu H."/>
            <person name="Morgan-Lang C."/>
            <person name="Hatzenpichler R."/>
            <person name="Goudeau D."/>
            <person name="Malmstrom R."/>
            <person name="Brazelton W.J."/>
            <person name="Woyke T."/>
            <person name="Hallam S.J."/>
            <person name="Tyson G.W."/>
            <person name="Wegener G."/>
            <person name="Boetius A."/>
            <person name="Orphan V."/>
        </authorList>
    </citation>
    <scope>NUCLEOTIDE SEQUENCE</scope>
</reference>
<protein>
    <submittedName>
        <fullName evidence="1">Uncharacterized protein</fullName>
    </submittedName>
</protein>
<evidence type="ECO:0000313" key="1">
    <source>
        <dbReference type="EMBL" id="QNO47162.1"/>
    </source>
</evidence>
<proteinExistence type="predicted"/>
<accession>A0A7G9YGM8</accession>
<dbReference type="EMBL" id="MT631243">
    <property type="protein sequence ID" value="QNO47162.1"/>
    <property type="molecule type" value="Genomic_DNA"/>
</dbReference>
<gene>
    <name evidence="1" type="ORF">FLPJBPEJ_00006</name>
</gene>
<sequence length="30" mass="3419">MSFSELGGFGSTEVTKTFKLKSKEPKYDEF</sequence>
<name>A0A7G9YGM8_9EURY</name>